<dbReference type="InterPro" id="IPR023509">
    <property type="entry name" value="DTD-like_sf"/>
</dbReference>
<comment type="subcellular location">
    <subcellularLocation>
        <location evidence="1">Cytoplasm</location>
    </subcellularLocation>
</comment>
<accession>A0A7I8W3B0</accession>
<comment type="catalytic activity">
    <reaction evidence="6">
        <text>glycyl-tRNA(Ala) + H2O = tRNA(Ala) + glycine + H(+)</text>
        <dbReference type="Rhea" id="RHEA:53744"/>
        <dbReference type="Rhea" id="RHEA-COMP:9657"/>
        <dbReference type="Rhea" id="RHEA-COMP:13640"/>
        <dbReference type="ChEBI" id="CHEBI:15377"/>
        <dbReference type="ChEBI" id="CHEBI:15378"/>
        <dbReference type="ChEBI" id="CHEBI:57305"/>
        <dbReference type="ChEBI" id="CHEBI:78442"/>
        <dbReference type="ChEBI" id="CHEBI:78522"/>
        <dbReference type="EC" id="3.1.1.96"/>
    </reaction>
</comment>
<evidence type="ECO:0000313" key="9">
    <source>
        <dbReference type="Proteomes" id="UP000549394"/>
    </source>
</evidence>
<keyword evidence="9" id="KW-1185">Reference proteome</keyword>
<evidence type="ECO:0000256" key="3">
    <source>
        <dbReference type="ARBA" id="ARBA00013056"/>
    </source>
</evidence>
<dbReference type="InterPro" id="IPR003732">
    <property type="entry name" value="Daa-tRNA_deacyls_DTD"/>
</dbReference>
<evidence type="ECO:0000256" key="5">
    <source>
        <dbReference type="ARBA" id="ARBA00022801"/>
    </source>
</evidence>
<evidence type="ECO:0000256" key="4">
    <source>
        <dbReference type="ARBA" id="ARBA00022490"/>
    </source>
</evidence>
<evidence type="ECO:0000256" key="6">
    <source>
        <dbReference type="ARBA" id="ARBA00047676"/>
    </source>
</evidence>
<evidence type="ECO:0000256" key="7">
    <source>
        <dbReference type="ARBA" id="ARBA00048018"/>
    </source>
</evidence>
<comment type="caution">
    <text evidence="8">The sequence shown here is derived from an EMBL/GenBank/DDBJ whole genome shotgun (WGS) entry which is preliminary data.</text>
</comment>
<dbReference type="PANTHER" id="PTHR10472:SF1">
    <property type="entry name" value="D-AMINOACYL-TRNA DEACYLASE 2"/>
    <property type="match status" value="1"/>
</dbReference>
<name>A0A7I8W3B0_9ANNE</name>
<dbReference type="GO" id="GO:0005737">
    <property type="term" value="C:cytoplasm"/>
    <property type="evidence" value="ECO:0007669"/>
    <property type="project" value="UniProtKB-SubCell"/>
</dbReference>
<proteinExistence type="predicted"/>
<evidence type="ECO:0000313" key="8">
    <source>
        <dbReference type="EMBL" id="CAD5121249.1"/>
    </source>
</evidence>
<dbReference type="SUPFAM" id="SSF69500">
    <property type="entry name" value="DTD-like"/>
    <property type="match status" value="1"/>
</dbReference>
<reference evidence="8 9" key="1">
    <citation type="submission" date="2020-08" db="EMBL/GenBank/DDBJ databases">
        <authorList>
            <person name="Hejnol A."/>
        </authorList>
    </citation>
    <scope>NUCLEOTIDE SEQUENCE [LARGE SCALE GENOMIC DNA]</scope>
</reference>
<keyword evidence="4" id="KW-0963">Cytoplasm</keyword>
<dbReference type="EMBL" id="CAJFCJ010000014">
    <property type="protein sequence ID" value="CAD5121249.1"/>
    <property type="molecule type" value="Genomic_DNA"/>
</dbReference>
<comment type="subunit">
    <text evidence="2">Homodimer.</text>
</comment>
<gene>
    <name evidence="8" type="ORF">DGYR_LOCUS9233</name>
</gene>
<dbReference type="PANTHER" id="PTHR10472">
    <property type="entry name" value="D-TYROSYL-TRNA TYR DEACYLASE"/>
    <property type="match status" value="1"/>
</dbReference>
<evidence type="ECO:0000256" key="1">
    <source>
        <dbReference type="ARBA" id="ARBA00004496"/>
    </source>
</evidence>
<dbReference type="GO" id="GO:0051500">
    <property type="term" value="F:D-tyrosyl-tRNA(Tyr) deacylase activity"/>
    <property type="evidence" value="ECO:0007669"/>
    <property type="project" value="TreeGrafter"/>
</dbReference>
<dbReference type="Pfam" id="PF02580">
    <property type="entry name" value="Tyr_Deacylase"/>
    <property type="match status" value="1"/>
</dbReference>
<dbReference type="EC" id="3.1.1.96" evidence="3"/>
<dbReference type="AlphaFoldDB" id="A0A7I8W3B0"/>
<protein>
    <recommendedName>
        <fullName evidence="3">D-aminoacyl-tRNA deacylase</fullName>
        <ecNumber evidence="3">3.1.1.96</ecNumber>
    </recommendedName>
</protein>
<evidence type="ECO:0000256" key="2">
    <source>
        <dbReference type="ARBA" id="ARBA00011738"/>
    </source>
</evidence>
<dbReference type="Gene3D" id="3.50.80.10">
    <property type="entry name" value="D-tyrosyl-tRNA(Tyr) deacylase"/>
    <property type="match status" value="1"/>
</dbReference>
<sequence length="297" mass="32958">MEKLVGKWREESVVGDVSNVLRTAGYDPQVIDILMSFKTDGMIGENVKNISLEGEGLRWISTVNGLPLEDVYMIPGEPVEIFSSHGIAVTKRLEVLDSNVSIIDIHGDKILHTQLTIEGNKLILILNSGEDEAKIYYIRGIAVLQQCLSAKLQVIPPNDDNPDGVFVNIDRGLIIYICFLRGITDEKIEKLARSVLQAKLSENYESGGKLQNILQINGDVLIIPQATLGGKLKGKSMQYHTNLSKTEGLDVYNKFIDICKKLIQENKANSVVQNGTYGNRQVLNIQTNGPFTHFIHV</sequence>
<organism evidence="8 9">
    <name type="scientific">Dimorphilus gyrociliatus</name>
    <dbReference type="NCBI Taxonomy" id="2664684"/>
    <lineage>
        <taxon>Eukaryota</taxon>
        <taxon>Metazoa</taxon>
        <taxon>Spiralia</taxon>
        <taxon>Lophotrochozoa</taxon>
        <taxon>Annelida</taxon>
        <taxon>Polychaeta</taxon>
        <taxon>Polychaeta incertae sedis</taxon>
        <taxon>Dinophilidae</taxon>
        <taxon>Dimorphilus</taxon>
    </lineage>
</organism>
<comment type="catalytic activity">
    <reaction evidence="7">
        <text>a D-aminoacyl-tRNA + H2O = a tRNA + a D-alpha-amino acid + H(+)</text>
        <dbReference type="Rhea" id="RHEA:13953"/>
        <dbReference type="Rhea" id="RHEA-COMP:10123"/>
        <dbReference type="Rhea" id="RHEA-COMP:10124"/>
        <dbReference type="ChEBI" id="CHEBI:15377"/>
        <dbReference type="ChEBI" id="CHEBI:15378"/>
        <dbReference type="ChEBI" id="CHEBI:59871"/>
        <dbReference type="ChEBI" id="CHEBI:78442"/>
        <dbReference type="ChEBI" id="CHEBI:79333"/>
        <dbReference type="EC" id="3.1.1.96"/>
    </reaction>
</comment>
<keyword evidence="5" id="KW-0378">Hydrolase</keyword>
<dbReference type="Proteomes" id="UP000549394">
    <property type="component" value="Unassembled WGS sequence"/>
</dbReference>
<dbReference type="OrthoDB" id="275783at2759"/>